<dbReference type="AlphaFoldDB" id="A0AAV5L2C2"/>
<dbReference type="EMBL" id="BPVZ01000090">
    <property type="protein sequence ID" value="GKV31324.1"/>
    <property type="molecule type" value="Genomic_DNA"/>
</dbReference>
<proteinExistence type="predicted"/>
<comment type="caution">
    <text evidence="1">The sequence shown here is derived from an EMBL/GenBank/DDBJ whole genome shotgun (WGS) entry which is preliminary data.</text>
</comment>
<dbReference type="Proteomes" id="UP001054252">
    <property type="component" value="Unassembled WGS sequence"/>
</dbReference>
<evidence type="ECO:0000313" key="1">
    <source>
        <dbReference type="EMBL" id="GKV31324.1"/>
    </source>
</evidence>
<name>A0AAV5L2C2_9ROSI</name>
<keyword evidence="2" id="KW-1185">Reference proteome</keyword>
<protein>
    <submittedName>
        <fullName evidence="1">Uncharacterized protein</fullName>
    </submittedName>
</protein>
<sequence length="37" mass="4140">MAFQKEKGKGKHDLSRAASHSLCQLTIDLRFPISVLL</sequence>
<evidence type="ECO:0000313" key="2">
    <source>
        <dbReference type="Proteomes" id="UP001054252"/>
    </source>
</evidence>
<reference evidence="1 2" key="1">
    <citation type="journal article" date="2021" name="Commun. Biol.">
        <title>The genome of Shorea leprosula (Dipterocarpaceae) highlights the ecological relevance of drought in aseasonal tropical rainforests.</title>
        <authorList>
            <person name="Ng K.K.S."/>
            <person name="Kobayashi M.J."/>
            <person name="Fawcett J.A."/>
            <person name="Hatakeyama M."/>
            <person name="Paape T."/>
            <person name="Ng C.H."/>
            <person name="Ang C.C."/>
            <person name="Tnah L.H."/>
            <person name="Lee C.T."/>
            <person name="Nishiyama T."/>
            <person name="Sese J."/>
            <person name="O'Brien M.J."/>
            <person name="Copetti D."/>
            <person name="Mohd Noor M.I."/>
            <person name="Ong R.C."/>
            <person name="Putra M."/>
            <person name="Sireger I.Z."/>
            <person name="Indrioko S."/>
            <person name="Kosugi Y."/>
            <person name="Izuno A."/>
            <person name="Isagi Y."/>
            <person name="Lee S.L."/>
            <person name="Shimizu K.K."/>
        </authorList>
    </citation>
    <scope>NUCLEOTIDE SEQUENCE [LARGE SCALE GENOMIC DNA]</scope>
    <source>
        <strain evidence="1">214</strain>
    </source>
</reference>
<accession>A0AAV5L2C2</accession>
<gene>
    <name evidence="1" type="ORF">SLEP1_g40022</name>
</gene>
<organism evidence="1 2">
    <name type="scientific">Rubroshorea leprosula</name>
    <dbReference type="NCBI Taxonomy" id="152421"/>
    <lineage>
        <taxon>Eukaryota</taxon>
        <taxon>Viridiplantae</taxon>
        <taxon>Streptophyta</taxon>
        <taxon>Embryophyta</taxon>
        <taxon>Tracheophyta</taxon>
        <taxon>Spermatophyta</taxon>
        <taxon>Magnoliopsida</taxon>
        <taxon>eudicotyledons</taxon>
        <taxon>Gunneridae</taxon>
        <taxon>Pentapetalae</taxon>
        <taxon>rosids</taxon>
        <taxon>malvids</taxon>
        <taxon>Malvales</taxon>
        <taxon>Dipterocarpaceae</taxon>
        <taxon>Rubroshorea</taxon>
    </lineage>
</organism>